<protein>
    <submittedName>
        <fullName evidence="6">DNA-binding transcriptional LysR family regulator</fullName>
    </submittedName>
</protein>
<evidence type="ECO:0000313" key="7">
    <source>
        <dbReference type="Proteomes" id="UP000247612"/>
    </source>
</evidence>
<evidence type="ECO:0000256" key="4">
    <source>
        <dbReference type="ARBA" id="ARBA00023163"/>
    </source>
</evidence>
<gene>
    <name evidence="6" type="ORF">DES51_11254</name>
</gene>
<dbReference type="SUPFAM" id="SSF53850">
    <property type="entry name" value="Periplasmic binding protein-like II"/>
    <property type="match status" value="1"/>
</dbReference>
<dbReference type="Proteomes" id="UP000247612">
    <property type="component" value="Unassembled WGS sequence"/>
</dbReference>
<dbReference type="PROSITE" id="PS50931">
    <property type="entry name" value="HTH_LYSR"/>
    <property type="match status" value="1"/>
</dbReference>
<keyword evidence="2" id="KW-0805">Transcription regulation</keyword>
<dbReference type="RefSeq" id="WP_022937250.1">
    <property type="nucleotide sequence ID" value="NZ_CABKRQ010000002.1"/>
</dbReference>
<dbReference type="STRING" id="1034346.GCA_000313565_00937"/>
<feature type="domain" description="HTH lysR-type" evidence="5">
    <location>
        <begin position="1"/>
        <end position="58"/>
    </location>
</feature>
<dbReference type="PANTHER" id="PTHR30126">
    <property type="entry name" value="HTH-TYPE TRANSCRIPTIONAL REGULATOR"/>
    <property type="match status" value="1"/>
</dbReference>
<evidence type="ECO:0000256" key="1">
    <source>
        <dbReference type="ARBA" id="ARBA00009437"/>
    </source>
</evidence>
<accession>A0A318KG38</accession>
<dbReference type="InterPro" id="IPR000847">
    <property type="entry name" value="LysR_HTH_N"/>
</dbReference>
<evidence type="ECO:0000313" key="6">
    <source>
        <dbReference type="EMBL" id="PXX77114.1"/>
    </source>
</evidence>
<comment type="similarity">
    <text evidence="1">Belongs to the LysR transcriptional regulatory family.</text>
</comment>
<name>A0A318KG38_9FIRM</name>
<dbReference type="EMBL" id="QJKH01000012">
    <property type="protein sequence ID" value="PXX77114.1"/>
    <property type="molecule type" value="Genomic_DNA"/>
</dbReference>
<dbReference type="GO" id="GO:0000976">
    <property type="term" value="F:transcription cis-regulatory region binding"/>
    <property type="evidence" value="ECO:0007669"/>
    <property type="project" value="TreeGrafter"/>
</dbReference>
<evidence type="ECO:0000256" key="2">
    <source>
        <dbReference type="ARBA" id="ARBA00023015"/>
    </source>
</evidence>
<dbReference type="InterPro" id="IPR005119">
    <property type="entry name" value="LysR_subst-bd"/>
</dbReference>
<dbReference type="PANTHER" id="PTHR30126:SF40">
    <property type="entry name" value="HTH-TYPE TRANSCRIPTIONAL REGULATOR GLTR"/>
    <property type="match status" value="1"/>
</dbReference>
<comment type="caution">
    <text evidence="6">The sequence shown here is derived from an EMBL/GenBank/DDBJ whole genome shotgun (WGS) entry which is preliminary data.</text>
</comment>
<dbReference type="FunFam" id="1.10.10.10:FF:000001">
    <property type="entry name" value="LysR family transcriptional regulator"/>
    <property type="match status" value="1"/>
</dbReference>
<dbReference type="Gene3D" id="3.40.190.290">
    <property type="match status" value="1"/>
</dbReference>
<keyword evidence="3 6" id="KW-0238">DNA-binding</keyword>
<keyword evidence="7" id="KW-1185">Reference proteome</keyword>
<organism evidence="6 7">
    <name type="scientific">Dielma fastidiosa</name>
    <dbReference type="NCBI Taxonomy" id="1034346"/>
    <lineage>
        <taxon>Bacteria</taxon>
        <taxon>Bacillati</taxon>
        <taxon>Bacillota</taxon>
        <taxon>Erysipelotrichia</taxon>
        <taxon>Erysipelotrichales</taxon>
        <taxon>Erysipelotrichaceae</taxon>
        <taxon>Dielma</taxon>
    </lineage>
</organism>
<dbReference type="AlphaFoldDB" id="A0A318KG38"/>
<dbReference type="SUPFAM" id="SSF46785">
    <property type="entry name" value="Winged helix' DNA-binding domain"/>
    <property type="match status" value="1"/>
</dbReference>
<dbReference type="Pfam" id="PF03466">
    <property type="entry name" value="LysR_substrate"/>
    <property type="match status" value="1"/>
</dbReference>
<sequence>MNLRQLRIFVEVCKHKSFTAASKALYMTQPAISHVIHDLENEVGTALFERTPKNIILTSAGSLLMEKAKHLLAVFDDLEKEIAKFDELSPLRIGSCITVAHLFLIDLIDSMKKEFPDIMLPVTIASASAILEKLENNEIDIAFIEGAFPQEKFNSIPLSSYQIIPVCAPAYIASASITIEELISKPLLLREKGSAIRDVFDSTLLLHNIEIQPLWTSVNSNVLMKAAMQGMGIALLPENIIAEKVKQGALKKLIVKDLELRNVNYLIFNKYKQLTKPMQSLILKAEALCGNN</sequence>
<evidence type="ECO:0000256" key="3">
    <source>
        <dbReference type="ARBA" id="ARBA00023125"/>
    </source>
</evidence>
<keyword evidence="4" id="KW-0804">Transcription</keyword>
<reference evidence="6 7" key="1">
    <citation type="submission" date="2018-05" db="EMBL/GenBank/DDBJ databases">
        <title>Genomic Encyclopedia of Type Strains, Phase IV (KMG-IV): sequencing the most valuable type-strain genomes for metagenomic binning, comparative biology and taxonomic classification.</title>
        <authorList>
            <person name="Goeker M."/>
        </authorList>
    </citation>
    <scope>NUCLEOTIDE SEQUENCE [LARGE SCALE GENOMIC DNA]</scope>
    <source>
        <strain evidence="6 7">JC118</strain>
    </source>
</reference>
<dbReference type="InterPro" id="IPR036388">
    <property type="entry name" value="WH-like_DNA-bd_sf"/>
</dbReference>
<dbReference type="GO" id="GO:0003700">
    <property type="term" value="F:DNA-binding transcription factor activity"/>
    <property type="evidence" value="ECO:0007669"/>
    <property type="project" value="InterPro"/>
</dbReference>
<evidence type="ECO:0000259" key="5">
    <source>
        <dbReference type="PROSITE" id="PS50931"/>
    </source>
</evidence>
<dbReference type="Gene3D" id="1.10.10.10">
    <property type="entry name" value="Winged helix-like DNA-binding domain superfamily/Winged helix DNA-binding domain"/>
    <property type="match status" value="1"/>
</dbReference>
<proteinExistence type="inferred from homology"/>
<dbReference type="InterPro" id="IPR036390">
    <property type="entry name" value="WH_DNA-bd_sf"/>
</dbReference>
<dbReference type="Pfam" id="PF00126">
    <property type="entry name" value="HTH_1"/>
    <property type="match status" value="1"/>
</dbReference>
<dbReference type="PRINTS" id="PR00039">
    <property type="entry name" value="HTHLYSR"/>
</dbReference>